<reference evidence="9 10" key="1">
    <citation type="journal article" date="2015" name="Int. J. Syst. Evol. Microbiol.">
        <title>Aestuariivita atlantica sp. nov., isolated from deep sea sediment of the Atlantic Ocean.</title>
        <authorList>
            <person name="Li G."/>
            <person name="Lai Q."/>
            <person name="Du Y."/>
            <person name="Liu X."/>
            <person name="Sun F."/>
            <person name="Shao Z."/>
        </authorList>
    </citation>
    <scope>NUCLEOTIDE SEQUENCE [LARGE SCALE GENOMIC DNA]</scope>
    <source>
        <strain evidence="9 10">22II-S11-z3</strain>
    </source>
</reference>
<dbReference type="GO" id="GO:0016020">
    <property type="term" value="C:membrane"/>
    <property type="evidence" value="ECO:0007669"/>
    <property type="project" value="UniProtKB-SubCell"/>
</dbReference>
<evidence type="ECO:0000256" key="5">
    <source>
        <dbReference type="ARBA" id="ARBA00022737"/>
    </source>
</evidence>
<dbReference type="Proteomes" id="UP000036938">
    <property type="component" value="Unassembled WGS sequence"/>
</dbReference>
<evidence type="ECO:0000256" key="6">
    <source>
        <dbReference type="ARBA" id="ARBA00023026"/>
    </source>
</evidence>
<feature type="region of interest" description="Disordered" evidence="8">
    <location>
        <begin position="438"/>
        <end position="460"/>
    </location>
</feature>
<organism evidence="9 10">
    <name type="scientific">Pseudaestuariivita atlantica</name>
    <dbReference type="NCBI Taxonomy" id="1317121"/>
    <lineage>
        <taxon>Bacteria</taxon>
        <taxon>Pseudomonadati</taxon>
        <taxon>Pseudomonadota</taxon>
        <taxon>Alphaproteobacteria</taxon>
        <taxon>Rhodobacterales</taxon>
        <taxon>Paracoccaceae</taxon>
        <taxon>Pseudaestuariivita</taxon>
    </lineage>
</organism>
<dbReference type="STRING" id="1317121.ATO11_13540"/>
<evidence type="ECO:0000256" key="4">
    <source>
        <dbReference type="ARBA" id="ARBA00022656"/>
    </source>
</evidence>
<feature type="region of interest" description="Disordered" evidence="8">
    <location>
        <begin position="483"/>
        <end position="525"/>
    </location>
</feature>
<keyword evidence="10" id="KW-1185">Reference proteome</keyword>
<keyword evidence="4" id="KW-0800">Toxin</keyword>
<dbReference type="PANTHER" id="PTHR38340">
    <property type="entry name" value="S-LAYER PROTEIN"/>
    <property type="match status" value="1"/>
</dbReference>
<keyword evidence="3" id="KW-0964">Secreted</keyword>
<evidence type="ECO:0000256" key="3">
    <source>
        <dbReference type="ARBA" id="ARBA00022525"/>
    </source>
</evidence>
<dbReference type="Gene3D" id="2.150.10.10">
    <property type="entry name" value="Serralysin-like metalloprotease, C-terminal"/>
    <property type="match status" value="2"/>
</dbReference>
<proteinExistence type="predicted"/>
<dbReference type="PROSITE" id="PS00330">
    <property type="entry name" value="HEMOLYSIN_CALCIUM"/>
    <property type="match status" value="2"/>
</dbReference>
<comment type="subcellular location">
    <subcellularLocation>
        <location evidence="1">Membrane</location>
    </subcellularLocation>
    <subcellularLocation>
        <location evidence="2">Secreted</location>
    </subcellularLocation>
</comment>
<sequence>MNTTFDVDQISERGDLIREYSDISFGGSVNTPPFFDVDIDASPLSGYAVAYHSAVGSTTFNSIRVRVVDSVGAQRMSGLIDLGGEAMGVDVETLDDRSTAVIYAQPDGTNGYDLMLTRYNLFGQELQSGVNITNSAGIDETNPSASDLPNGNIALASLFDNGSNLWVQVRIIDSQGNTVVAPQLISAGSHTPADPELVALANGNFVVVWTDTSAGGVFFQVLDHSGGLVGPRRAVHEGADRAISGNHDVTPLESGGFAIGFAREDVMASTGAADDALLYSVYSGNGALVTGPIESPDMGAFSAGVFIHEYADGLIGFGRENGQVRLFGDVGSRFDDYVAPTGPVLSRLYGGSDVFDGSTGNDTVYGGAGSDQINGGDGNDLIFGGTSSPGDGFREGNQILRGGNGNDFVTAQGSSQIFGGAGSDVLLGSSEADLIDGGTSSDIIRGRGGSDEIHGGGGNDRVITGAGNSTVFGGAGNDFIQGDNEAINDAGPQGTGMNVGTEMHGGTGSDTIFGSGGDDQIFGDDGNDRLWGQRGDDTLFGGPGIDQFIYREEAALSAPGGAGGEGLIVLTGFGDDVITDFENGPDRLRISTDLAADFASLDITTRGAHVVLDFGTQGTITLLNMAGQFDSADVIFF</sequence>
<evidence type="ECO:0000256" key="7">
    <source>
        <dbReference type="ARBA" id="ARBA00023136"/>
    </source>
</evidence>
<accession>A0A0L1JMI2</accession>
<evidence type="ECO:0000313" key="9">
    <source>
        <dbReference type="EMBL" id="KNG92955.1"/>
    </source>
</evidence>
<dbReference type="EMBL" id="AQQZ01000006">
    <property type="protein sequence ID" value="KNG92955.1"/>
    <property type="molecule type" value="Genomic_DNA"/>
</dbReference>
<evidence type="ECO:0000256" key="2">
    <source>
        <dbReference type="ARBA" id="ARBA00004613"/>
    </source>
</evidence>
<dbReference type="InterPro" id="IPR011049">
    <property type="entry name" value="Serralysin-like_metalloprot_C"/>
</dbReference>
<dbReference type="PANTHER" id="PTHR38340:SF1">
    <property type="entry name" value="S-LAYER PROTEIN"/>
    <property type="match status" value="1"/>
</dbReference>
<dbReference type="GO" id="GO:0090729">
    <property type="term" value="F:toxin activity"/>
    <property type="evidence" value="ECO:0007669"/>
    <property type="project" value="UniProtKB-KW"/>
</dbReference>
<gene>
    <name evidence="9" type="ORF">ATO11_13540</name>
</gene>
<evidence type="ECO:0000256" key="8">
    <source>
        <dbReference type="SAM" id="MobiDB-lite"/>
    </source>
</evidence>
<keyword evidence="7" id="KW-0472">Membrane</keyword>
<comment type="caution">
    <text evidence="9">The sequence shown here is derived from an EMBL/GenBank/DDBJ whole genome shotgun (WGS) entry which is preliminary data.</text>
</comment>
<dbReference type="InterPro" id="IPR050557">
    <property type="entry name" value="RTX_toxin/Mannuronan_C5-epim"/>
</dbReference>
<keyword evidence="5" id="KW-0677">Repeat</keyword>
<protein>
    <recommendedName>
        <fullName evidence="11">Calcium-binding protein</fullName>
    </recommendedName>
</protein>
<dbReference type="PRINTS" id="PR01488">
    <property type="entry name" value="RTXTOXINA"/>
</dbReference>
<name>A0A0L1JMI2_9RHOB</name>
<dbReference type="InterPro" id="IPR018511">
    <property type="entry name" value="Hemolysin-typ_Ca-bd_CS"/>
</dbReference>
<evidence type="ECO:0000313" key="10">
    <source>
        <dbReference type="Proteomes" id="UP000036938"/>
    </source>
</evidence>
<dbReference type="Pfam" id="PF00353">
    <property type="entry name" value="HemolysinCabind"/>
    <property type="match status" value="4"/>
</dbReference>
<dbReference type="GO" id="GO:0005576">
    <property type="term" value="C:extracellular region"/>
    <property type="evidence" value="ECO:0007669"/>
    <property type="project" value="UniProtKB-SubCell"/>
</dbReference>
<dbReference type="PRINTS" id="PR00313">
    <property type="entry name" value="CABNDNGRPT"/>
</dbReference>
<dbReference type="AlphaFoldDB" id="A0A0L1JMI2"/>
<dbReference type="InterPro" id="IPR003995">
    <property type="entry name" value="RTX_toxin_determinant-A"/>
</dbReference>
<evidence type="ECO:0008006" key="11">
    <source>
        <dbReference type="Google" id="ProtNLM"/>
    </source>
</evidence>
<dbReference type="SUPFAM" id="SSF51120">
    <property type="entry name" value="beta-Roll"/>
    <property type="match status" value="3"/>
</dbReference>
<dbReference type="GO" id="GO:0005509">
    <property type="term" value="F:calcium ion binding"/>
    <property type="evidence" value="ECO:0007669"/>
    <property type="project" value="InterPro"/>
</dbReference>
<evidence type="ECO:0000256" key="1">
    <source>
        <dbReference type="ARBA" id="ARBA00004370"/>
    </source>
</evidence>
<dbReference type="InterPro" id="IPR001343">
    <property type="entry name" value="Hemolysn_Ca-bd"/>
</dbReference>
<feature type="compositionally biased region" description="Basic and acidic residues" evidence="8">
    <location>
        <begin position="444"/>
        <end position="454"/>
    </location>
</feature>
<keyword evidence="6" id="KW-0843">Virulence</keyword>